<sequence>MRDEAMRLQKYLAHCGAASRRACEAYIAQGRVTVNGRVVATQGTQVMPGDVVCLDGREMRPEARKAYILYHKPIGEVCTASDPQGRPTVLDRFRDFPQRLYPVGRLDFDSEGLLLLTNDGDLAQRLLHPSREVDKTYLARVNGDVPIDAIRRLRAGVPLDGRLTARAEVRAIRRTGVETVLLVTIHEGRNRQVRRMFDAVGHTVLMLRRVQFGPLSLGGLKRGAWRELSDEEVAALKALS</sequence>
<dbReference type="SUPFAM" id="SSF55120">
    <property type="entry name" value="Pseudouridine synthase"/>
    <property type="match status" value="1"/>
</dbReference>
<dbReference type="CDD" id="cd02870">
    <property type="entry name" value="PseudoU_synth_RsuA_like"/>
    <property type="match status" value="1"/>
</dbReference>
<dbReference type="EMBL" id="DVFI01000007">
    <property type="protein sequence ID" value="HIQ62047.1"/>
    <property type="molecule type" value="Genomic_DNA"/>
</dbReference>
<keyword evidence="2 4" id="KW-0694">RNA-binding</keyword>
<evidence type="ECO:0000256" key="4">
    <source>
        <dbReference type="PROSITE-ProRule" id="PRU00182"/>
    </source>
</evidence>
<dbReference type="PANTHER" id="PTHR47683">
    <property type="entry name" value="PSEUDOURIDINE SYNTHASE FAMILY PROTEIN-RELATED"/>
    <property type="match status" value="1"/>
</dbReference>
<dbReference type="GO" id="GO:0005829">
    <property type="term" value="C:cytosol"/>
    <property type="evidence" value="ECO:0007669"/>
    <property type="project" value="UniProtKB-ARBA"/>
</dbReference>
<dbReference type="SMART" id="SM00363">
    <property type="entry name" value="S4"/>
    <property type="match status" value="1"/>
</dbReference>
<evidence type="ECO:0000256" key="2">
    <source>
        <dbReference type="ARBA" id="ARBA00022884"/>
    </source>
</evidence>
<evidence type="ECO:0000256" key="5">
    <source>
        <dbReference type="RuleBase" id="RU003887"/>
    </source>
</evidence>
<dbReference type="InterPro" id="IPR020094">
    <property type="entry name" value="TruA/RsuA/RluB/E/F_N"/>
</dbReference>
<dbReference type="GO" id="GO:0000455">
    <property type="term" value="P:enzyme-directed rRNA pseudouridine synthesis"/>
    <property type="evidence" value="ECO:0007669"/>
    <property type="project" value="UniProtKB-ARBA"/>
</dbReference>
<dbReference type="GO" id="GO:0120159">
    <property type="term" value="F:rRNA pseudouridine synthase activity"/>
    <property type="evidence" value="ECO:0007669"/>
    <property type="project" value="UniProtKB-ARBA"/>
</dbReference>
<dbReference type="FunFam" id="3.30.70.1560:FF:000001">
    <property type="entry name" value="Pseudouridine synthase"/>
    <property type="match status" value="1"/>
</dbReference>
<dbReference type="InterPro" id="IPR000748">
    <property type="entry name" value="PsdUridine_synth_RsuA/RluB/E/F"/>
</dbReference>
<comment type="caution">
    <text evidence="7">The sequence shown here is derived from an EMBL/GenBank/DDBJ whole genome shotgun (WGS) entry which is preliminary data.</text>
</comment>
<dbReference type="FunFam" id="3.10.290.10:FF:000003">
    <property type="entry name" value="Pseudouridine synthase"/>
    <property type="match status" value="1"/>
</dbReference>
<dbReference type="InterPro" id="IPR018496">
    <property type="entry name" value="PsdUridine_synth_RsuA/RluB_CS"/>
</dbReference>
<dbReference type="NCBIfam" id="TIGR00093">
    <property type="entry name" value="pseudouridine synthase"/>
    <property type="match status" value="1"/>
</dbReference>
<feature type="domain" description="RNA-binding S4" evidence="6">
    <location>
        <begin position="6"/>
        <end position="68"/>
    </location>
</feature>
<dbReference type="Gene3D" id="3.10.290.10">
    <property type="entry name" value="RNA-binding S4 domain"/>
    <property type="match status" value="1"/>
</dbReference>
<gene>
    <name evidence="7" type="ORF">IAA66_00495</name>
</gene>
<comment type="similarity">
    <text evidence="1 5">Belongs to the pseudouridine synthase RsuA family.</text>
</comment>
<dbReference type="CDD" id="cd00165">
    <property type="entry name" value="S4"/>
    <property type="match status" value="1"/>
</dbReference>
<name>A0A9D1CHX5_9FIRM</name>
<reference evidence="7" key="1">
    <citation type="submission" date="2020-10" db="EMBL/GenBank/DDBJ databases">
        <authorList>
            <person name="Gilroy R."/>
        </authorList>
    </citation>
    <scope>NUCLEOTIDE SEQUENCE</scope>
    <source>
        <strain evidence="7">ChiHile30-977</strain>
    </source>
</reference>
<proteinExistence type="inferred from homology"/>
<dbReference type="PANTHER" id="PTHR47683:SF2">
    <property type="entry name" value="RNA-BINDING S4 DOMAIN-CONTAINING PROTEIN"/>
    <property type="match status" value="1"/>
</dbReference>
<dbReference type="EC" id="5.4.99.-" evidence="5"/>
<dbReference type="InterPro" id="IPR006145">
    <property type="entry name" value="PsdUridine_synth_RsuA/RluA"/>
</dbReference>
<evidence type="ECO:0000313" key="8">
    <source>
        <dbReference type="Proteomes" id="UP000886819"/>
    </source>
</evidence>
<organism evidence="7 8">
    <name type="scientific">Candidatus Avichristensenella intestinipullorum</name>
    <dbReference type="NCBI Taxonomy" id="2840693"/>
    <lineage>
        <taxon>Bacteria</taxon>
        <taxon>Bacillati</taxon>
        <taxon>Bacillota</taxon>
        <taxon>Clostridia</taxon>
        <taxon>Candidatus Avichristensenella</taxon>
    </lineage>
</organism>
<keyword evidence="3 5" id="KW-0413">Isomerase</keyword>
<dbReference type="AlphaFoldDB" id="A0A9D1CHX5"/>
<dbReference type="PROSITE" id="PS50889">
    <property type="entry name" value="S4"/>
    <property type="match status" value="1"/>
</dbReference>
<dbReference type="Proteomes" id="UP000886819">
    <property type="component" value="Unassembled WGS sequence"/>
</dbReference>
<evidence type="ECO:0000313" key="7">
    <source>
        <dbReference type="EMBL" id="HIQ62047.1"/>
    </source>
</evidence>
<dbReference type="Gene3D" id="3.30.70.1560">
    <property type="entry name" value="Alpha-L RNA-binding motif"/>
    <property type="match status" value="1"/>
</dbReference>
<evidence type="ECO:0000259" key="6">
    <source>
        <dbReference type="SMART" id="SM00363"/>
    </source>
</evidence>
<dbReference type="InterPro" id="IPR036986">
    <property type="entry name" value="S4_RNA-bd_sf"/>
</dbReference>
<dbReference type="SUPFAM" id="SSF55174">
    <property type="entry name" value="Alpha-L RNA-binding motif"/>
    <property type="match status" value="1"/>
</dbReference>
<dbReference type="Gene3D" id="3.30.70.580">
    <property type="entry name" value="Pseudouridine synthase I, catalytic domain, N-terminal subdomain"/>
    <property type="match status" value="1"/>
</dbReference>
<dbReference type="InterPro" id="IPR050343">
    <property type="entry name" value="RsuA_PseudoU_synthase"/>
</dbReference>
<evidence type="ECO:0000256" key="1">
    <source>
        <dbReference type="ARBA" id="ARBA00008348"/>
    </source>
</evidence>
<dbReference type="InterPro" id="IPR020103">
    <property type="entry name" value="PsdUridine_synth_cat_dom_sf"/>
</dbReference>
<reference evidence="7" key="2">
    <citation type="journal article" date="2021" name="PeerJ">
        <title>Extensive microbial diversity within the chicken gut microbiome revealed by metagenomics and culture.</title>
        <authorList>
            <person name="Gilroy R."/>
            <person name="Ravi A."/>
            <person name="Getino M."/>
            <person name="Pursley I."/>
            <person name="Horton D.L."/>
            <person name="Alikhan N.F."/>
            <person name="Baker D."/>
            <person name="Gharbi K."/>
            <person name="Hall N."/>
            <person name="Watson M."/>
            <person name="Adriaenssens E.M."/>
            <person name="Foster-Nyarko E."/>
            <person name="Jarju S."/>
            <person name="Secka A."/>
            <person name="Antonio M."/>
            <person name="Oren A."/>
            <person name="Chaudhuri R.R."/>
            <person name="La Ragione R."/>
            <person name="Hildebrand F."/>
            <person name="Pallen M.J."/>
        </authorList>
    </citation>
    <scope>NUCLEOTIDE SEQUENCE</scope>
    <source>
        <strain evidence="7">ChiHile30-977</strain>
    </source>
</reference>
<dbReference type="Pfam" id="PF01479">
    <property type="entry name" value="S4"/>
    <property type="match status" value="1"/>
</dbReference>
<dbReference type="PROSITE" id="PS01149">
    <property type="entry name" value="PSI_RSU"/>
    <property type="match status" value="1"/>
</dbReference>
<dbReference type="Pfam" id="PF00849">
    <property type="entry name" value="PseudoU_synth_2"/>
    <property type="match status" value="1"/>
</dbReference>
<dbReference type="GO" id="GO:0003723">
    <property type="term" value="F:RNA binding"/>
    <property type="evidence" value="ECO:0007669"/>
    <property type="project" value="UniProtKB-KW"/>
</dbReference>
<dbReference type="InterPro" id="IPR042092">
    <property type="entry name" value="PsdUridine_s_RsuA/RluB/E/F_cat"/>
</dbReference>
<protein>
    <recommendedName>
        <fullName evidence="5">Pseudouridine synthase</fullName>
        <ecNumber evidence="5">5.4.99.-</ecNumber>
    </recommendedName>
</protein>
<accession>A0A9D1CHX5</accession>
<evidence type="ECO:0000256" key="3">
    <source>
        <dbReference type="ARBA" id="ARBA00023235"/>
    </source>
</evidence>
<dbReference type="InterPro" id="IPR002942">
    <property type="entry name" value="S4_RNA-bd"/>
</dbReference>